<evidence type="ECO:0000313" key="3">
    <source>
        <dbReference type="EMBL" id="VVB04550.1"/>
    </source>
</evidence>
<dbReference type="InterPro" id="IPR056029">
    <property type="entry name" value="DUF7610"/>
</dbReference>
<accession>A0A565BT92</accession>
<evidence type="ECO:0000313" key="4">
    <source>
        <dbReference type="Proteomes" id="UP000489600"/>
    </source>
</evidence>
<dbReference type="AlphaFoldDB" id="A0A565BT92"/>
<evidence type="ECO:0000259" key="2">
    <source>
        <dbReference type="Pfam" id="PF24583"/>
    </source>
</evidence>
<protein>
    <recommendedName>
        <fullName evidence="2">DUF7610 domain-containing protein</fullName>
    </recommendedName>
</protein>
<name>A0A565BT92_9BRAS</name>
<sequence>MKRKAKINSVLEKKLEELESLREAITFNDINPNLYNEIKHAVLFAKTLLMAEILSRPTDMEREEDSEETLELAYMAKRLTELEEAFKTNQLSGHDNCLVIEPETGSLETNDGDVNGETGSVYSWVESCKKEFDKPEGEEDAEQRPLFVDASSEEKREVTFPAVAAVMEEVVVREVNEKRRGNKKDDNFFLTPT</sequence>
<feature type="region of interest" description="Disordered" evidence="1">
    <location>
        <begin position="132"/>
        <end position="154"/>
    </location>
</feature>
<dbReference type="EMBL" id="CABITT030000005">
    <property type="protein sequence ID" value="VVB04550.1"/>
    <property type="molecule type" value="Genomic_DNA"/>
</dbReference>
<organism evidence="3 4">
    <name type="scientific">Arabis nemorensis</name>
    <dbReference type="NCBI Taxonomy" id="586526"/>
    <lineage>
        <taxon>Eukaryota</taxon>
        <taxon>Viridiplantae</taxon>
        <taxon>Streptophyta</taxon>
        <taxon>Embryophyta</taxon>
        <taxon>Tracheophyta</taxon>
        <taxon>Spermatophyta</taxon>
        <taxon>Magnoliopsida</taxon>
        <taxon>eudicotyledons</taxon>
        <taxon>Gunneridae</taxon>
        <taxon>Pentapetalae</taxon>
        <taxon>rosids</taxon>
        <taxon>malvids</taxon>
        <taxon>Brassicales</taxon>
        <taxon>Brassicaceae</taxon>
        <taxon>Arabideae</taxon>
        <taxon>Arabis</taxon>
    </lineage>
</organism>
<gene>
    <name evidence="3" type="ORF">ANE_LOCUS14994</name>
</gene>
<reference evidence="3" key="1">
    <citation type="submission" date="2019-07" db="EMBL/GenBank/DDBJ databases">
        <authorList>
            <person name="Dittberner H."/>
        </authorList>
    </citation>
    <scope>NUCLEOTIDE SEQUENCE [LARGE SCALE GENOMIC DNA]</scope>
</reference>
<feature type="domain" description="DUF7610" evidence="2">
    <location>
        <begin position="11"/>
        <end position="90"/>
    </location>
</feature>
<proteinExistence type="predicted"/>
<evidence type="ECO:0000256" key="1">
    <source>
        <dbReference type="SAM" id="MobiDB-lite"/>
    </source>
</evidence>
<dbReference type="Proteomes" id="UP000489600">
    <property type="component" value="Unassembled WGS sequence"/>
</dbReference>
<keyword evidence="4" id="KW-1185">Reference proteome</keyword>
<dbReference type="Pfam" id="PF24583">
    <property type="entry name" value="DUF7610"/>
    <property type="match status" value="1"/>
</dbReference>
<dbReference type="OrthoDB" id="1113167at2759"/>
<comment type="caution">
    <text evidence="3">The sequence shown here is derived from an EMBL/GenBank/DDBJ whole genome shotgun (WGS) entry which is preliminary data.</text>
</comment>